<dbReference type="InterPro" id="IPR010387">
    <property type="entry name" value="QueT"/>
</dbReference>
<feature type="transmembrane region" description="Helical" evidence="1">
    <location>
        <begin position="12"/>
        <end position="30"/>
    </location>
</feature>
<evidence type="ECO:0000313" key="2">
    <source>
        <dbReference type="EMBL" id="KWZ79457.1"/>
    </source>
</evidence>
<dbReference type="EMBL" id="LRPN01000116">
    <property type="protein sequence ID" value="KWZ79457.1"/>
    <property type="molecule type" value="Genomic_DNA"/>
</dbReference>
<dbReference type="PANTHER" id="PTHR40044:SF1">
    <property type="entry name" value="INTEGRAL MEMBRANE PROTEIN"/>
    <property type="match status" value="1"/>
</dbReference>
<evidence type="ECO:0008006" key="4">
    <source>
        <dbReference type="Google" id="ProtNLM"/>
    </source>
</evidence>
<organism evidence="2 3">
    <name type="scientific">Heyndrickxia coagulans</name>
    <name type="common">Weizmannia coagulans</name>
    <dbReference type="NCBI Taxonomy" id="1398"/>
    <lineage>
        <taxon>Bacteria</taxon>
        <taxon>Bacillati</taxon>
        <taxon>Bacillota</taxon>
        <taxon>Bacilli</taxon>
        <taxon>Bacillales</taxon>
        <taxon>Bacillaceae</taxon>
        <taxon>Heyndrickxia</taxon>
    </lineage>
</organism>
<name>A0A133KIR3_HEYCO</name>
<feature type="transmembrane region" description="Helical" evidence="1">
    <location>
        <begin position="101"/>
        <end position="122"/>
    </location>
</feature>
<dbReference type="PANTHER" id="PTHR40044">
    <property type="entry name" value="INTEGRAL MEMBRANE PROTEIN-RELATED"/>
    <property type="match status" value="1"/>
</dbReference>
<evidence type="ECO:0000256" key="1">
    <source>
        <dbReference type="SAM" id="Phobius"/>
    </source>
</evidence>
<dbReference type="Pfam" id="PF06177">
    <property type="entry name" value="QueT"/>
    <property type="match status" value="1"/>
</dbReference>
<protein>
    <recommendedName>
        <fullName evidence="4">QueT transporter family protein</fullName>
    </recommendedName>
</protein>
<gene>
    <name evidence="2" type="ORF">HMPREF3213_02561</name>
</gene>
<dbReference type="AlphaFoldDB" id="A0A133KIR3"/>
<dbReference type="PIRSF" id="PIRSF031501">
    <property type="entry name" value="QueT"/>
    <property type="match status" value="1"/>
</dbReference>
<dbReference type="Proteomes" id="UP000070376">
    <property type="component" value="Unassembled WGS sequence"/>
</dbReference>
<evidence type="ECO:0000313" key="3">
    <source>
        <dbReference type="Proteomes" id="UP000070376"/>
    </source>
</evidence>
<accession>A0A133KIR3</accession>
<feature type="transmembrane region" description="Helical" evidence="1">
    <location>
        <begin position="128"/>
        <end position="152"/>
    </location>
</feature>
<dbReference type="PATRIC" id="fig|1398.22.peg.2563"/>
<keyword evidence="1" id="KW-0812">Transmembrane</keyword>
<feature type="transmembrane region" description="Helical" evidence="1">
    <location>
        <begin position="51"/>
        <end position="69"/>
    </location>
</feature>
<keyword evidence="1" id="KW-1133">Transmembrane helix</keyword>
<sequence length="162" mass="18425">MHMKLKTLVVNGIVAALYIAVTFFIQPLAFMNIQFRVSEIFNHLVVFNKKYMIGIVLGVFLSNLFFSPIKYDMFIGTGQSVLALAITILSARFIKGVWGQMILNSIAFTASMFIIAWEMQWFNGVPFFFGWLTAGIGELAVMLIGMPVIYLINKRLHFEKQI</sequence>
<comment type="caution">
    <text evidence="2">The sequence shown here is derived from an EMBL/GenBank/DDBJ whole genome shotgun (WGS) entry which is preliminary data.</text>
</comment>
<keyword evidence="1" id="KW-0472">Membrane</keyword>
<reference evidence="3" key="1">
    <citation type="submission" date="2016-01" db="EMBL/GenBank/DDBJ databases">
        <authorList>
            <person name="Mitreva M."/>
            <person name="Pepin K.H."/>
            <person name="Mihindukulasuriya K.A."/>
            <person name="Fulton R."/>
            <person name="Fronick C."/>
            <person name="O'Laughlin M."/>
            <person name="Miner T."/>
            <person name="Herter B."/>
            <person name="Rosa B.A."/>
            <person name="Cordes M."/>
            <person name="Tomlinson C."/>
            <person name="Wollam A."/>
            <person name="Palsikar V.B."/>
            <person name="Mardis E.R."/>
            <person name="Wilson R.K."/>
        </authorList>
    </citation>
    <scope>NUCLEOTIDE SEQUENCE [LARGE SCALE GENOMIC DNA]</scope>
    <source>
        <strain evidence="3">GED7749B</strain>
    </source>
</reference>
<proteinExistence type="predicted"/>